<dbReference type="GO" id="GO:0046306">
    <property type="term" value="P:alkanesulfonate catabolic process"/>
    <property type="evidence" value="ECO:0007669"/>
    <property type="project" value="TreeGrafter"/>
</dbReference>
<dbReference type="AlphaFoldDB" id="A0A7W4Z4W8"/>
<gene>
    <name evidence="6" type="ORF">FHU40_005188</name>
</gene>
<comment type="caution">
    <text evidence="6">The sequence shown here is derived from an EMBL/GenBank/DDBJ whole genome shotgun (WGS) entry which is preliminary data.</text>
</comment>
<dbReference type="PANTHER" id="PTHR42847">
    <property type="entry name" value="ALKANESULFONATE MONOOXYGENASE"/>
    <property type="match status" value="1"/>
</dbReference>
<dbReference type="NCBIfam" id="TIGR03619">
    <property type="entry name" value="F420_Rv2161c"/>
    <property type="match status" value="1"/>
</dbReference>
<keyword evidence="7" id="KW-1185">Reference proteome</keyword>
<evidence type="ECO:0000256" key="3">
    <source>
        <dbReference type="ARBA" id="ARBA00023002"/>
    </source>
</evidence>
<evidence type="ECO:0000259" key="5">
    <source>
        <dbReference type="Pfam" id="PF00296"/>
    </source>
</evidence>
<keyword evidence="2" id="KW-0288">FMN</keyword>
<name>A0A7W4Z4W8_9ACTN</name>
<feature type="domain" description="Luciferase-like" evidence="5">
    <location>
        <begin position="8"/>
        <end position="292"/>
    </location>
</feature>
<dbReference type="Pfam" id="PF00296">
    <property type="entry name" value="Bac_luciferase"/>
    <property type="match status" value="1"/>
</dbReference>
<keyword evidence="3" id="KW-0560">Oxidoreductase</keyword>
<evidence type="ECO:0000256" key="2">
    <source>
        <dbReference type="ARBA" id="ARBA00022643"/>
    </source>
</evidence>
<dbReference type="GO" id="GO:0008726">
    <property type="term" value="F:alkanesulfonate monooxygenase activity"/>
    <property type="evidence" value="ECO:0007669"/>
    <property type="project" value="TreeGrafter"/>
</dbReference>
<evidence type="ECO:0000313" key="7">
    <source>
        <dbReference type="Proteomes" id="UP000589626"/>
    </source>
</evidence>
<sequence>MMYPTPFASAADVVDIAVEAEQLGYFEVAGNDHITTQQYVRESYPVPPDFFEPLVTYGYIAARTSTLRLMTGILVMPMRQPVLLAKQLATLDQLSGGRVMVGAGSGAYREEFVASQPHLAHAHRGRLLNESIEAVQLLFRERRASYAGEYVSFDDIEMYPKPVQDVLPIYPAGNADASIRRAARYGQGWLPAGLSPAAVGAGREKLRAYAAEEGRADQEFAIAPQVMVCIADTTEEAEDTYRRSQLFHHLVTLQQSTLKGVSVDTYVTNNCIGNPDDVIAKVKEFEEAGATHLAGIYFAADNVEQLRAQMRRFATEVMPAFTD</sequence>
<dbReference type="EMBL" id="JACHWR010000006">
    <property type="protein sequence ID" value="MBB3045331.1"/>
    <property type="molecule type" value="Genomic_DNA"/>
</dbReference>
<protein>
    <submittedName>
        <fullName evidence="6">Putative F420-dependent oxidoreductase</fullName>
    </submittedName>
</protein>
<keyword evidence="4" id="KW-0503">Monooxygenase</keyword>
<proteinExistence type="predicted"/>
<evidence type="ECO:0000256" key="1">
    <source>
        <dbReference type="ARBA" id="ARBA00022630"/>
    </source>
</evidence>
<dbReference type="InterPro" id="IPR011251">
    <property type="entry name" value="Luciferase-like_dom"/>
</dbReference>
<dbReference type="InterPro" id="IPR050172">
    <property type="entry name" value="SsuD_RutA_monooxygenase"/>
</dbReference>
<dbReference type="SUPFAM" id="SSF51679">
    <property type="entry name" value="Bacterial luciferase-like"/>
    <property type="match status" value="1"/>
</dbReference>
<keyword evidence="1" id="KW-0285">Flavoprotein</keyword>
<reference evidence="6 7" key="1">
    <citation type="submission" date="2020-08" db="EMBL/GenBank/DDBJ databases">
        <title>Sequencing the genomes of 1000 actinobacteria strains.</title>
        <authorList>
            <person name="Klenk H.-P."/>
        </authorList>
    </citation>
    <scope>NUCLEOTIDE SEQUENCE [LARGE SCALE GENOMIC DNA]</scope>
    <source>
        <strain evidence="6 7">DSM 105498</strain>
    </source>
</reference>
<dbReference type="Proteomes" id="UP000589626">
    <property type="component" value="Unassembled WGS sequence"/>
</dbReference>
<dbReference type="InterPro" id="IPR036661">
    <property type="entry name" value="Luciferase-like_sf"/>
</dbReference>
<evidence type="ECO:0000256" key="4">
    <source>
        <dbReference type="ARBA" id="ARBA00023033"/>
    </source>
</evidence>
<accession>A0A7W4Z4W8</accession>
<dbReference type="Gene3D" id="3.20.20.30">
    <property type="entry name" value="Luciferase-like domain"/>
    <property type="match status" value="1"/>
</dbReference>
<evidence type="ECO:0000313" key="6">
    <source>
        <dbReference type="EMBL" id="MBB3045331.1"/>
    </source>
</evidence>
<dbReference type="InterPro" id="IPR019921">
    <property type="entry name" value="Lucif-like_OxRdtase_Rv2161c"/>
</dbReference>
<dbReference type="PANTHER" id="PTHR42847:SF4">
    <property type="entry name" value="ALKANESULFONATE MONOOXYGENASE-RELATED"/>
    <property type="match status" value="1"/>
</dbReference>
<organism evidence="6 7">
    <name type="scientific">Nocardioides soli</name>
    <dbReference type="NCBI Taxonomy" id="1036020"/>
    <lineage>
        <taxon>Bacteria</taxon>
        <taxon>Bacillati</taxon>
        <taxon>Actinomycetota</taxon>
        <taxon>Actinomycetes</taxon>
        <taxon>Propionibacteriales</taxon>
        <taxon>Nocardioidaceae</taxon>
        <taxon>Nocardioides</taxon>
    </lineage>
</organism>